<dbReference type="STRING" id="1121022.GCA_000376105_04425"/>
<dbReference type="EMBL" id="AWGB01000011">
    <property type="protein sequence ID" value="ESQ92616.1"/>
    <property type="molecule type" value="Genomic_DNA"/>
</dbReference>
<gene>
    <name evidence="1" type="ORF">ABENE_07300</name>
</gene>
<comment type="caution">
    <text evidence="1">The sequence shown here is derived from an EMBL/GenBank/DDBJ whole genome shotgun (WGS) entry which is preliminary data.</text>
</comment>
<proteinExistence type="predicted"/>
<dbReference type="eggNOG" id="COG5534">
    <property type="taxonomic scope" value="Bacteria"/>
</dbReference>
<evidence type="ECO:0000313" key="2">
    <source>
        <dbReference type="Proteomes" id="UP000017837"/>
    </source>
</evidence>
<keyword evidence="2" id="KW-1185">Reference proteome</keyword>
<organism evidence="1 2">
    <name type="scientific">Asticcacaulis benevestitus DSM 16100 = ATCC BAA-896</name>
    <dbReference type="NCBI Taxonomy" id="1121022"/>
    <lineage>
        <taxon>Bacteria</taxon>
        <taxon>Pseudomonadati</taxon>
        <taxon>Pseudomonadota</taxon>
        <taxon>Alphaproteobacteria</taxon>
        <taxon>Caulobacterales</taxon>
        <taxon>Caulobacteraceae</taxon>
        <taxon>Asticcacaulis</taxon>
    </lineage>
</organism>
<dbReference type="OrthoDB" id="581589at2"/>
<sequence length="304" mass="35058">MSRRHAESQFDLFIPLISDLSLKDQREIMERPFFSLAKRKRLKPIEYTSPDGDTWVKVSGNAEFGIATIWDADVMIWAASQLNRMKEQGINDLPRTLRTTSYDLLRAIKRDTGGKSYQELHAALQRLESTTIQTSLRAPKRKDKAQFGWIDAFQLEVDPETEAPRGISITLSDWVYQGIVTDKALLTMHQDYFLLTGGMERALYRAARKHAGEQEQGWTCRVSLLHEKTGSDSPLKQFTYLLKRVVAKNALPEYVMTFTKVADGSPAVHFIRRDIEMRASVREDFKRMERQNAEDRRRLEVDSV</sequence>
<dbReference type="AlphaFoldDB" id="V4PW89"/>
<dbReference type="RefSeq" id="WP_018084104.1">
    <property type="nucleotide sequence ID" value="NZ_AQWM01000063.1"/>
</dbReference>
<dbReference type="InterPro" id="IPR018777">
    <property type="entry name" value="Replication_initiator_prot_A"/>
</dbReference>
<protein>
    <submittedName>
        <fullName evidence="1">Plasmid replication initiator protein</fullName>
    </submittedName>
</protein>
<name>V4PW89_9CAUL</name>
<accession>V4PW89</accession>
<dbReference type="PATRIC" id="fig|1121022.4.peg.1461"/>
<dbReference type="Proteomes" id="UP000017837">
    <property type="component" value="Unassembled WGS sequence"/>
</dbReference>
<dbReference type="Pfam" id="PF10134">
    <property type="entry name" value="RPA"/>
    <property type="match status" value="1"/>
</dbReference>
<reference evidence="1 2" key="1">
    <citation type="journal article" date="2014" name="Nature">
        <title>Sequential evolution of bacterial morphology by co-option of a developmental regulator.</title>
        <authorList>
            <person name="Jiang C."/>
            <person name="Brown P.J."/>
            <person name="Ducret A."/>
            <person name="Brun Y.V."/>
        </authorList>
    </citation>
    <scope>NUCLEOTIDE SEQUENCE [LARGE SCALE GENOMIC DNA]</scope>
    <source>
        <strain evidence="1 2">DSM 16100</strain>
    </source>
</reference>
<evidence type="ECO:0000313" key="1">
    <source>
        <dbReference type="EMBL" id="ESQ92616.1"/>
    </source>
</evidence>